<dbReference type="EMBL" id="JAHXZJ010002609">
    <property type="protein sequence ID" value="KAH0539396.1"/>
    <property type="molecule type" value="Genomic_DNA"/>
</dbReference>
<sequence length="120" mass="13740">MPMHVSPDASKRSSAIAARFRSNIQAIHRDSRSRRVVGTGKFIDNFLRIAGATCYTDASTAYTCVRSSKIGSHYTHYMDRNISRYSVWDQKQKHVTIEVYVTLPYTPETPECEYECGWLP</sequence>
<organism evidence="1 2">
    <name type="scientific">Cotesia glomerata</name>
    <name type="common">Lepidopteran parasitic wasp</name>
    <name type="synonym">Apanteles glomeratus</name>
    <dbReference type="NCBI Taxonomy" id="32391"/>
    <lineage>
        <taxon>Eukaryota</taxon>
        <taxon>Metazoa</taxon>
        <taxon>Ecdysozoa</taxon>
        <taxon>Arthropoda</taxon>
        <taxon>Hexapoda</taxon>
        <taxon>Insecta</taxon>
        <taxon>Pterygota</taxon>
        <taxon>Neoptera</taxon>
        <taxon>Endopterygota</taxon>
        <taxon>Hymenoptera</taxon>
        <taxon>Apocrita</taxon>
        <taxon>Ichneumonoidea</taxon>
        <taxon>Braconidae</taxon>
        <taxon>Microgastrinae</taxon>
        <taxon>Cotesia</taxon>
    </lineage>
</organism>
<evidence type="ECO:0000313" key="2">
    <source>
        <dbReference type="Proteomes" id="UP000826195"/>
    </source>
</evidence>
<keyword evidence="2" id="KW-1185">Reference proteome</keyword>
<gene>
    <name evidence="1" type="ORF">KQX54_004510</name>
</gene>
<evidence type="ECO:0000313" key="1">
    <source>
        <dbReference type="EMBL" id="KAH0539396.1"/>
    </source>
</evidence>
<comment type="caution">
    <text evidence="1">The sequence shown here is derived from an EMBL/GenBank/DDBJ whole genome shotgun (WGS) entry which is preliminary data.</text>
</comment>
<dbReference type="AlphaFoldDB" id="A0AAV7HYY6"/>
<name>A0AAV7HYY6_COTGL</name>
<accession>A0AAV7HYY6</accession>
<dbReference type="Proteomes" id="UP000826195">
    <property type="component" value="Unassembled WGS sequence"/>
</dbReference>
<reference evidence="1 2" key="1">
    <citation type="journal article" date="2021" name="J. Hered.">
        <title>A chromosome-level genome assembly of the parasitoid wasp, Cotesia glomerata (Hymenoptera: Braconidae).</title>
        <authorList>
            <person name="Pinto B.J."/>
            <person name="Weis J.J."/>
            <person name="Gamble T."/>
            <person name="Ode P.J."/>
            <person name="Paul R."/>
            <person name="Zaspel J.M."/>
        </authorList>
    </citation>
    <scope>NUCLEOTIDE SEQUENCE [LARGE SCALE GENOMIC DNA]</scope>
    <source>
        <strain evidence="1">CgM1</strain>
    </source>
</reference>
<proteinExistence type="predicted"/>
<protein>
    <submittedName>
        <fullName evidence="1">Uncharacterized protein</fullName>
    </submittedName>
</protein>